<dbReference type="SUPFAM" id="SSF54197">
    <property type="entry name" value="HIT-like"/>
    <property type="match status" value="1"/>
</dbReference>
<feature type="domain" description="HIT" evidence="11">
    <location>
        <begin position="694"/>
        <end position="802"/>
    </location>
</feature>
<comment type="similarity">
    <text evidence="1">Belongs to the poly(ADP-ribose) glycohydrolase family.</text>
</comment>
<evidence type="ECO:0000256" key="9">
    <source>
        <dbReference type="PROSITE-ProRule" id="PRU00464"/>
    </source>
</evidence>
<feature type="active site" evidence="5">
    <location>
        <position position="368"/>
    </location>
</feature>
<dbReference type="InterPro" id="IPR019808">
    <property type="entry name" value="Histidine_triad_CS"/>
</dbReference>
<dbReference type="InterPro" id="IPR007724">
    <property type="entry name" value="Poly_GlycHdrlase"/>
</dbReference>
<keyword evidence="3" id="KW-0547">Nucleotide-binding</keyword>
<dbReference type="Pfam" id="PF01230">
    <property type="entry name" value="HIT"/>
    <property type="match status" value="1"/>
</dbReference>
<keyword evidence="4" id="KW-0378">Hydrolase</keyword>
<dbReference type="InterPro" id="IPR011146">
    <property type="entry name" value="HIT-like"/>
</dbReference>
<evidence type="ECO:0000256" key="10">
    <source>
        <dbReference type="SAM" id="MobiDB-lite"/>
    </source>
</evidence>
<feature type="binding site" evidence="6">
    <location>
        <position position="353"/>
    </location>
    <ligand>
        <name>substrate</name>
    </ligand>
</feature>
<dbReference type="GO" id="GO:0004649">
    <property type="term" value="F:poly(ADP-ribose) glycohydrolase activity"/>
    <property type="evidence" value="ECO:0007669"/>
    <property type="project" value="UniProtKB-EC"/>
</dbReference>
<comment type="caution">
    <text evidence="12">The sequence shown here is derived from an EMBL/GenBank/DDBJ whole genome shotgun (WGS) entry which is preliminary data.</text>
</comment>
<gene>
    <name evidence="12" type="ORF">M0812_06002</name>
</gene>
<dbReference type="Proteomes" id="UP001146793">
    <property type="component" value="Unassembled WGS sequence"/>
</dbReference>
<feature type="active site" evidence="5">
    <location>
        <position position="350"/>
    </location>
</feature>
<dbReference type="GO" id="GO:0005975">
    <property type="term" value="P:carbohydrate metabolic process"/>
    <property type="evidence" value="ECO:0007669"/>
    <property type="project" value="InterPro"/>
</dbReference>
<dbReference type="PROSITE" id="PS00892">
    <property type="entry name" value="HIT_1"/>
    <property type="match status" value="1"/>
</dbReference>
<feature type="binding site" evidence="6">
    <location>
        <position position="367"/>
    </location>
    <ligand>
        <name>substrate</name>
    </ligand>
</feature>
<dbReference type="EMBL" id="JANTQA010000012">
    <property type="protein sequence ID" value="KAJ3449842.1"/>
    <property type="molecule type" value="Genomic_DNA"/>
</dbReference>
<proteinExistence type="inferred from homology"/>
<dbReference type="PANTHER" id="PTHR12837:SF0">
    <property type="entry name" value="POLY(ADP-RIBOSE) GLYCOHYDROLASE"/>
    <property type="match status" value="1"/>
</dbReference>
<feature type="compositionally biased region" description="Basic and acidic residues" evidence="10">
    <location>
        <begin position="45"/>
        <end position="70"/>
    </location>
</feature>
<dbReference type="Pfam" id="PF20811">
    <property type="entry name" value="PARG_cat_N"/>
    <property type="match status" value="1"/>
</dbReference>
<feature type="compositionally biased region" description="Low complexity" evidence="10">
    <location>
        <begin position="22"/>
        <end position="38"/>
    </location>
</feature>
<dbReference type="InterPro" id="IPR039383">
    <property type="entry name" value="FHIT"/>
</dbReference>
<dbReference type="Gene3D" id="3.30.428.10">
    <property type="entry name" value="HIT-like"/>
    <property type="match status" value="1"/>
</dbReference>
<accession>A0AAV8AAK5</accession>
<evidence type="ECO:0000313" key="13">
    <source>
        <dbReference type="Proteomes" id="UP001146793"/>
    </source>
</evidence>
<feature type="binding site" evidence="8">
    <location>
        <position position="720"/>
    </location>
    <ligand>
        <name>substrate</name>
    </ligand>
</feature>
<feature type="region of interest" description="Disordered" evidence="10">
    <location>
        <begin position="849"/>
        <end position="879"/>
    </location>
</feature>
<dbReference type="GO" id="GO:0000166">
    <property type="term" value="F:nucleotide binding"/>
    <property type="evidence" value="ECO:0007669"/>
    <property type="project" value="UniProtKB-KW"/>
</dbReference>
<evidence type="ECO:0000256" key="7">
    <source>
        <dbReference type="PIRSR" id="PIRSR639383-1"/>
    </source>
</evidence>
<evidence type="ECO:0000256" key="2">
    <source>
        <dbReference type="ARBA" id="ARBA00012255"/>
    </source>
</evidence>
<dbReference type="PROSITE" id="PS51084">
    <property type="entry name" value="HIT_2"/>
    <property type="match status" value="1"/>
</dbReference>
<evidence type="ECO:0000256" key="3">
    <source>
        <dbReference type="ARBA" id="ARBA00022741"/>
    </source>
</evidence>
<name>A0AAV8AAK5_9EUKA</name>
<dbReference type="GO" id="GO:0005737">
    <property type="term" value="C:cytoplasm"/>
    <property type="evidence" value="ECO:0007669"/>
    <property type="project" value="TreeGrafter"/>
</dbReference>
<feature type="binding site" evidence="8">
    <location>
        <begin position="782"/>
        <end position="785"/>
    </location>
    <ligand>
        <name>substrate</name>
    </ligand>
</feature>
<organism evidence="12 13">
    <name type="scientific">Anaeramoeba flamelloides</name>
    <dbReference type="NCBI Taxonomy" id="1746091"/>
    <lineage>
        <taxon>Eukaryota</taxon>
        <taxon>Metamonada</taxon>
        <taxon>Anaeramoebidae</taxon>
        <taxon>Anaeramoeba</taxon>
    </lineage>
</organism>
<evidence type="ECO:0000256" key="1">
    <source>
        <dbReference type="ARBA" id="ARBA00009545"/>
    </source>
</evidence>
<dbReference type="GO" id="GO:0005634">
    <property type="term" value="C:nucleus"/>
    <property type="evidence" value="ECO:0007669"/>
    <property type="project" value="TreeGrafter"/>
</dbReference>
<dbReference type="AlphaFoldDB" id="A0AAV8AAK5"/>
<feature type="binding site" evidence="8">
    <location>
        <position position="776"/>
    </location>
    <ligand>
        <name>substrate</name>
    </ligand>
</feature>
<feature type="active site" evidence="5">
    <location>
        <position position="369"/>
    </location>
</feature>
<dbReference type="GO" id="GO:0006282">
    <property type="term" value="P:regulation of DNA repair"/>
    <property type="evidence" value="ECO:0007669"/>
    <property type="project" value="InterPro"/>
</dbReference>
<dbReference type="InterPro" id="IPR046372">
    <property type="entry name" value="PARG_cat_C"/>
</dbReference>
<feature type="active site" description="Tele-AMP-histidine intermediate" evidence="7">
    <location>
        <position position="789"/>
    </location>
</feature>
<feature type="binding site" evidence="6">
    <location>
        <position position="408"/>
    </location>
    <ligand>
        <name>substrate</name>
    </ligand>
</feature>
<dbReference type="Pfam" id="PF05028">
    <property type="entry name" value="PARG_cat_C"/>
    <property type="match status" value="1"/>
</dbReference>
<dbReference type="InterPro" id="IPR036265">
    <property type="entry name" value="HIT-like_sf"/>
</dbReference>
<sequence>MNGEEKQKTKPKVNSTPRKYVQTNPLNYQNTLNQQQQKNRGKIISKKEKEKEKEKETETEKYQKRNQESKRRTREKVKGKTNQNRTITNKRNSGYTRNPKDRRNNKAKHRKWDIWDKKHLLLPCSKRNTYTRVQQNNKKVFSKWDYIRSLLEMEIGNWERLSQIMIKINPAFQKDNLIPLKSFLNERLDEEKQKHFYLHLLPKIQELALSLPKELDLYNKPIPLLLKWRLNKVELPRTLIASLLACSFFCLIPYGDTVSKRPPFLNRANFTKMYLGKEPMSASNENKLKSFLHYFETITKNGIPNNGSVGFYRNRLDKIPDWKNSNKNLSELIINSDGLIEDSKDHLHVDFANKYVGGGVLGNGCVQEEIRYTICPELLVSCMICEKLEKKETLLMVGAKRYSNYKGYGRTFEFVSGYIDKPVLNSKTHCASQIIAIDAKNFSKMDPNLQFSPKYLNREIEKIYCGFRRLKINQFDSRPIATGNLGCGVYAGNIELKALLQLIAAAEANRNIVYFTFNNAQFAEDLKNIYSLLKNNKYKISQIWNLLLQYFNSDQKNTYSIFQFIIQKNCEKKNELVVNNENRKQNTIQKEMRNEKEDRNGQKEKNDFLNRKNEKQKQKQKQNFEVNQPEKSKELSILKNDKVRDYDICKHNECIKTDNHLCKECQDQDQKILFEKKEKSQFADKENIFARMNQNFIFGKFTIDKREIFHVTNYSYCIVNHKPVLRGHVLVIPLRKVKIFEDLKPEEVTDIFCTAQLVCKALRVVFNGQAFNLLIQDGPQAGQTVEQVHLHILPRIKGDRFFVENNSEIKTEIKQVEDEVKPRSMEEMEKEAILIKRQIQIQIKLNNIYENPDNNNDEDDDDKNINKIKNQQNEIQGKN</sequence>
<dbReference type="EC" id="3.2.1.143" evidence="2"/>
<protein>
    <recommendedName>
        <fullName evidence="2">poly(ADP-ribose) glycohydrolase</fullName>
        <ecNumber evidence="2">3.2.1.143</ecNumber>
    </recommendedName>
</protein>
<evidence type="ECO:0000259" key="11">
    <source>
        <dbReference type="PROSITE" id="PS51084"/>
    </source>
</evidence>
<feature type="region of interest" description="Disordered" evidence="10">
    <location>
        <begin position="1"/>
        <end position="109"/>
    </location>
</feature>
<dbReference type="FunFam" id="3.30.428.10:FF:000011">
    <property type="entry name" value="Fragile histidine triad"/>
    <property type="match status" value="1"/>
</dbReference>
<evidence type="ECO:0000313" key="12">
    <source>
        <dbReference type="EMBL" id="KAJ3449842.1"/>
    </source>
</evidence>
<feature type="compositionally biased region" description="Polar residues" evidence="10">
    <location>
        <begin position="80"/>
        <end position="96"/>
    </location>
</feature>
<evidence type="ECO:0000256" key="8">
    <source>
        <dbReference type="PIRSR" id="PIRSR639383-2"/>
    </source>
</evidence>
<feature type="region of interest" description="Disordered" evidence="10">
    <location>
        <begin position="581"/>
        <end position="632"/>
    </location>
</feature>
<comment type="caution">
    <text evidence="9">Lacks conserved residue(s) required for the propagation of feature annotation.</text>
</comment>
<feature type="compositionally biased region" description="Low complexity" evidence="10">
    <location>
        <begin position="867"/>
        <end position="879"/>
    </location>
</feature>
<dbReference type="GO" id="GO:1990966">
    <property type="term" value="P:ATP generation from poly-ADP-D-ribose"/>
    <property type="evidence" value="ECO:0007669"/>
    <property type="project" value="TreeGrafter"/>
</dbReference>
<reference evidence="12" key="1">
    <citation type="submission" date="2022-08" db="EMBL/GenBank/DDBJ databases">
        <title>Novel sulphate-reducing endosymbionts in the free-living metamonad Anaeramoeba.</title>
        <authorList>
            <person name="Jerlstrom-Hultqvist J."/>
            <person name="Cepicka I."/>
            <person name="Gallot-Lavallee L."/>
            <person name="Salas-Leiva D."/>
            <person name="Curtis B.A."/>
            <person name="Zahonova K."/>
            <person name="Pipaliya S."/>
            <person name="Dacks J."/>
            <person name="Roger A.J."/>
        </authorList>
    </citation>
    <scope>NUCLEOTIDE SEQUENCE</scope>
    <source>
        <strain evidence="12">Busselton2</strain>
    </source>
</reference>
<evidence type="ECO:0000256" key="5">
    <source>
        <dbReference type="PIRSR" id="PIRSR607724-1"/>
    </source>
</evidence>
<evidence type="ECO:0000256" key="6">
    <source>
        <dbReference type="PIRSR" id="PIRSR607724-2"/>
    </source>
</evidence>
<evidence type="ECO:0000256" key="4">
    <source>
        <dbReference type="ARBA" id="ARBA00022801"/>
    </source>
</evidence>
<dbReference type="PANTHER" id="PTHR12837">
    <property type="entry name" value="POLY ADP-RIBOSE GLYCOHYDROLASE"/>
    <property type="match status" value="1"/>
</dbReference>
<dbReference type="GO" id="GO:0009225">
    <property type="term" value="P:nucleotide-sugar metabolic process"/>
    <property type="evidence" value="ECO:0007669"/>
    <property type="project" value="TreeGrafter"/>
</dbReference>
<dbReference type="CDD" id="cd01275">
    <property type="entry name" value="FHIT"/>
    <property type="match status" value="1"/>
</dbReference>
<feature type="binding site" evidence="8">
    <location>
        <position position="791"/>
    </location>
    <ligand>
        <name>substrate</name>
    </ligand>
</feature>
<dbReference type="InterPro" id="IPR048362">
    <property type="entry name" value="PARG_helical"/>
</dbReference>
<feature type="compositionally biased region" description="Basic and acidic residues" evidence="10">
    <location>
        <begin position="590"/>
        <end position="617"/>
    </location>
</feature>